<dbReference type="RefSeq" id="WP_013489727.1">
    <property type="nucleotide sequence ID" value="NC_014829.1"/>
</dbReference>
<reference evidence="1" key="1">
    <citation type="submission" date="2010-12" db="EMBL/GenBank/DDBJ databases">
        <title>Complete sequence of Bacillus cellulosilyticus DSM 2522.</title>
        <authorList>
            <consortium name="US DOE Joint Genome Institute"/>
            <person name="Lucas S."/>
            <person name="Copeland A."/>
            <person name="Lapidus A."/>
            <person name="Cheng J.-F."/>
            <person name="Bruce D."/>
            <person name="Goodwin L."/>
            <person name="Pitluck S."/>
            <person name="Chertkov O."/>
            <person name="Detter J.C."/>
            <person name="Han C."/>
            <person name="Tapia R."/>
            <person name="Land M."/>
            <person name="Hauser L."/>
            <person name="Jeffries C."/>
            <person name="Kyrpides N."/>
            <person name="Ivanova N."/>
            <person name="Mikhailova N."/>
            <person name="Brumm P."/>
            <person name="Mead D."/>
            <person name="Woyke T."/>
        </authorList>
    </citation>
    <scope>NUCLEOTIDE SEQUENCE [LARGE SCALE GENOMIC DNA]</scope>
    <source>
        <strain evidence="1">DSM 2522</strain>
    </source>
</reference>
<dbReference type="GO" id="GO:0047617">
    <property type="term" value="F:fatty acyl-CoA hydrolase activity"/>
    <property type="evidence" value="ECO:0007669"/>
    <property type="project" value="TreeGrafter"/>
</dbReference>
<dbReference type="EMBL" id="CP002394">
    <property type="protein sequence ID" value="ADU31396.1"/>
    <property type="molecule type" value="Genomic_DNA"/>
</dbReference>
<dbReference type="PANTHER" id="PTHR31793">
    <property type="entry name" value="4-HYDROXYBENZOYL-COA THIOESTERASE FAMILY MEMBER"/>
    <property type="match status" value="1"/>
</dbReference>
<dbReference type="Proteomes" id="UP000001401">
    <property type="component" value="Chromosome"/>
</dbReference>
<protein>
    <submittedName>
        <fullName evidence="1">Thioesterase superfamily protein</fullName>
    </submittedName>
</protein>
<dbReference type="HOGENOM" id="CLU_101141_2_2_9"/>
<dbReference type="InterPro" id="IPR029069">
    <property type="entry name" value="HotDog_dom_sf"/>
</dbReference>
<evidence type="ECO:0000313" key="2">
    <source>
        <dbReference type="Proteomes" id="UP000001401"/>
    </source>
</evidence>
<dbReference type="OrthoDB" id="9799036at2"/>
<dbReference type="AlphaFoldDB" id="E6U0F1"/>
<evidence type="ECO:0000313" key="1">
    <source>
        <dbReference type="EMBL" id="ADU31396.1"/>
    </source>
</evidence>
<organism evidence="1 2">
    <name type="scientific">Evansella cellulosilytica (strain ATCC 21833 / DSM 2522 / FERM P-1141 / JCM 9156 / N-4)</name>
    <name type="common">Bacillus cellulosilyticus</name>
    <dbReference type="NCBI Taxonomy" id="649639"/>
    <lineage>
        <taxon>Bacteria</taxon>
        <taxon>Bacillati</taxon>
        <taxon>Bacillota</taxon>
        <taxon>Bacilli</taxon>
        <taxon>Bacillales</taxon>
        <taxon>Bacillaceae</taxon>
        <taxon>Evansella</taxon>
    </lineage>
</organism>
<proteinExistence type="predicted"/>
<keyword evidence="2" id="KW-1185">Reference proteome</keyword>
<name>E6U0F1_EVAC2</name>
<sequence length="147" mass="16879">MNLPDYIGNFQEWKQSFRFFHNICVRFSETDAFGHMNNTNAFVYFEEARINFLRSLGLTIKEGSSVFPVTADIQCNYLKQIFFDETIKVAVKVVHVGNTSVELHYIVLNENNEVCLTGRGRIVQISSVSGKPEPWSDHVKERLKKGS</sequence>
<dbReference type="KEGG" id="bco:Bcell_3154"/>
<dbReference type="STRING" id="649639.Bcell_3154"/>
<dbReference type="Pfam" id="PF13279">
    <property type="entry name" value="4HBT_2"/>
    <property type="match status" value="1"/>
</dbReference>
<dbReference type="InterPro" id="IPR050563">
    <property type="entry name" value="4-hydroxybenzoyl-CoA_TE"/>
</dbReference>
<dbReference type="eggNOG" id="COG0824">
    <property type="taxonomic scope" value="Bacteria"/>
</dbReference>
<dbReference type="Gene3D" id="3.10.129.10">
    <property type="entry name" value="Hotdog Thioesterase"/>
    <property type="match status" value="1"/>
</dbReference>
<accession>E6U0F1</accession>
<dbReference type="PANTHER" id="PTHR31793:SF24">
    <property type="entry name" value="LONG-CHAIN ACYL-COA THIOESTERASE FADM"/>
    <property type="match status" value="1"/>
</dbReference>
<dbReference type="CDD" id="cd00586">
    <property type="entry name" value="4HBT"/>
    <property type="match status" value="1"/>
</dbReference>
<dbReference type="SUPFAM" id="SSF54637">
    <property type="entry name" value="Thioesterase/thiol ester dehydrase-isomerase"/>
    <property type="match status" value="1"/>
</dbReference>
<gene>
    <name evidence="1" type="ordered locus">Bcell_3154</name>
</gene>